<evidence type="ECO:0000313" key="3">
    <source>
        <dbReference type="Proteomes" id="UP000007148"/>
    </source>
</evidence>
<dbReference type="HOGENOM" id="CLU_3260761_0_0_1"/>
<comment type="caution">
    <text evidence="1">The sequence shown here is derived from an EMBL/GenBank/DDBJ whole genome shotgun (WGS) entry which is preliminary data.</text>
</comment>
<organism evidence="1 3">
    <name type="scientific">Serendipita indica (strain DSM 11827)</name>
    <name type="common">Root endophyte fungus</name>
    <name type="synonym">Piriformospora indica</name>
    <dbReference type="NCBI Taxonomy" id="1109443"/>
    <lineage>
        <taxon>Eukaryota</taxon>
        <taxon>Fungi</taxon>
        <taxon>Dikarya</taxon>
        <taxon>Basidiomycota</taxon>
        <taxon>Agaricomycotina</taxon>
        <taxon>Agaricomycetes</taxon>
        <taxon>Sebacinales</taxon>
        <taxon>Serendipitaceae</taxon>
        <taxon>Serendipita</taxon>
    </lineage>
</organism>
<dbReference type="InParanoid" id="G4TZK6"/>
<evidence type="ECO:0000313" key="2">
    <source>
        <dbReference type="EMBL" id="CCA76823.1"/>
    </source>
</evidence>
<dbReference type="AlphaFoldDB" id="G4TZK6"/>
<reference evidence="1 3" key="1">
    <citation type="journal article" date="2011" name="PLoS Pathog.">
        <title>Endophytic Life Strategies Decoded by Genome and Transcriptome Analyses of the Mutualistic Root Symbiont Piriformospora indica.</title>
        <authorList>
            <person name="Zuccaro A."/>
            <person name="Lahrmann U."/>
            <person name="Guldener U."/>
            <person name="Langen G."/>
            <person name="Pfiffi S."/>
            <person name="Biedenkopf D."/>
            <person name="Wong P."/>
            <person name="Samans B."/>
            <person name="Grimm C."/>
            <person name="Basiewicz M."/>
            <person name="Murat C."/>
            <person name="Martin F."/>
            <person name="Kogel K.H."/>
        </authorList>
    </citation>
    <scope>NUCLEOTIDE SEQUENCE [LARGE SCALE GENOMIC DNA]</scope>
    <source>
        <strain evidence="1 3">DSM 11827</strain>
    </source>
</reference>
<evidence type="ECO:0000313" key="1">
    <source>
        <dbReference type="EMBL" id="CCA76749.1"/>
    </source>
</evidence>
<keyword evidence="3" id="KW-1185">Reference proteome</keyword>
<gene>
    <name evidence="1" type="ORF">PIIN_10737</name>
    <name evidence="2" type="ORF">PIIN_10809</name>
</gene>
<proteinExistence type="predicted"/>
<sequence>MEENWYIRRKSKPGGWRHGGAFMASIAGRNLPEIDSVKTSSR</sequence>
<protein>
    <submittedName>
        <fullName evidence="1">Uncharacterized protein</fullName>
    </submittedName>
</protein>
<dbReference type="Proteomes" id="UP000007148">
    <property type="component" value="Unassembled WGS sequence"/>
</dbReference>
<dbReference type="EMBL" id="CAFZ01001035">
    <property type="protein sequence ID" value="CCA76823.1"/>
    <property type="molecule type" value="Genomic_DNA"/>
</dbReference>
<name>G4TZK6_SERID</name>
<accession>G4TZK6</accession>
<dbReference type="EMBL" id="CAFZ01000969">
    <property type="protein sequence ID" value="CCA76749.1"/>
    <property type="molecule type" value="Genomic_DNA"/>
</dbReference>
<reference evidence="1" key="2">
    <citation type="submission" date="2011-05" db="EMBL/GenBank/DDBJ databases">
        <authorList>
            <person name="MIPS"/>
        </authorList>
    </citation>
    <scope>NUCLEOTIDE SEQUENCE</scope>
    <source>
        <strain evidence="1">DSM 11827</strain>
    </source>
</reference>